<feature type="domain" description="Helix-turn-helix type 11" evidence="2">
    <location>
        <begin position="10"/>
        <end position="47"/>
    </location>
</feature>
<accession>A0ABW4II22</accession>
<evidence type="ECO:0000313" key="3">
    <source>
        <dbReference type="EMBL" id="MFD1656972.1"/>
    </source>
</evidence>
<keyword evidence="4" id="KW-1185">Reference proteome</keyword>
<proteinExistence type="predicted"/>
<dbReference type="InterPro" id="IPR013196">
    <property type="entry name" value="HTH_11"/>
</dbReference>
<dbReference type="RefSeq" id="WP_381077369.1">
    <property type="nucleotide sequence ID" value="NZ_JBHUDX010000004.1"/>
</dbReference>
<protein>
    <submittedName>
        <fullName evidence="3">HTH domain-containing protein</fullName>
    </submittedName>
</protein>
<dbReference type="EMBL" id="JBHUDX010000004">
    <property type="protein sequence ID" value="MFD1656972.1"/>
    <property type="molecule type" value="Genomic_DNA"/>
</dbReference>
<comment type="caution">
    <text evidence="3">The sequence shown here is derived from an EMBL/GenBank/DDBJ whole genome shotgun (WGS) entry which is preliminary data.</text>
</comment>
<gene>
    <name evidence="3" type="ORF">ACFSL4_01660</name>
</gene>
<evidence type="ECO:0000256" key="1">
    <source>
        <dbReference type="SAM" id="MobiDB-lite"/>
    </source>
</evidence>
<reference evidence="4" key="1">
    <citation type="journal article" date="2019" name="Int. J. Syst. Evol. Microbiol.">
        <title>The Global Catalogue of Microorganisms (GCM) 10K type strain sequencing project: providing services to taxonomists for standard genome sequencing and annotation.</title>
        <authorList>
            <consortium name="The Broad Institute Genomics Platform"/>
            <consortium name="The Broad Institute Genome Sequencing Center for Infectious Disease"/>
            <person name="Wu L."/>
            <person name="Ma J."/>
        </authorList>
    </citation>
    <scope>NUCLEOTIDE SEQUENCE [LARGE SCALE GENOMIC DNA]</scope>
    <source>
        <strain evidence="4">CGMCC 1.12470</strain>
    </source>
</reference>
<dbReference type="Pfam" id="PF08279">
    <property type="entry name" value="HTH_11"/>
    <property type="match status" value="1"/>
</dbReference>
<evidence type="ECO:0000313" key="4">
    <source>
        <dbReference type="Proteomes" id="UP001597261"/>
    </source>
</evidence>
<dbReference type="Proteomes" id="UP001597261">
    <property type="component" value="Unassembled WGS sequence"/>
</dbReference>
<sequence length="128" mass="13562">MPAPLTIAARRAMVEQLRRQEPSLSARKIADRLGVGKDTILRDLAEIATEQRQPAPAPGAAGPNPAPDGDRLVLVLDEPLRQALAVLRANVGTPDTPAANTRAARAAIRAMADTVLEAQQHNQKGGRP</sequence>
<name>A0ABW4II22_9ACTN</name>
<evidence type="ECO:0000259" key="2">
    <source>
        <dbReference type="Pfam" id="PF08279"/>
    </source>
</evidence>
<organism evidence="3 4">
    <name type="scientific">Streptomyces caeni</name>
    <dbReference type="NCBI Taxonomy" id="2307231"/>
    <lineage>
        <taxon>Bacteria</taxon>
        <taxon>Bacillati</taxon>
        <taxon>Actinomycetota</taxon>
        <taxon>Actinomycetes</taxon>
        <taxon>Kitasatosporales</taxon>
        <taxon>Streptomycetaceae</taxon>
        <taxon>Streptomyces</taxon>
    </lineage>
</organism>
<feature type="region of interest" description="Disordered" evidence="1">
    <location>
        <begin position="48"/>
        <end position="71"/>
    </location>
</feature>